<keyword evidence="3" id="KW-1185">Reference proteome</keyword>
<sequence length="107" mass="12316">MTILQTMNCLTLILSLVICAYQRVTGTPTNATLSPTEYEIHESSNQIDYLSRLMTMLGLFKESFLGFIKGTNVTNEDLLNYRRLATFFHKEATGALNERFQIVRFRE</sequence>
<keyword evidence="1" id="KW-0732">Signal</keyword>
<protein>
    <submittedName>
        <fullName evidence="4">Secreted protein</fullName>
    </submittedName>
</protein>
<proteinExistence type="predicted"/>
<dbReference type="EMBL" id="UYYF01005426">
    <property type="protein sequence ID" value="VDN08554.1"/>
    <property type="molecule type" value="Genomic_DNA"/>
</dbReference>
<dbReference type="AlphaFoldDB" id="A0A0N5DCD5"/>
<accession>A0A0N5DCD5</accession>
<evidence type="ECO:0000313" key="2">
    <source>
        <dbReference type="EMBL" id="VDN08554.1"/>
    </source>
</evidence>
<organism evidence="4">
    <name type="scientific">Thelazia callipaeda</name>
    <name type="common">Oriental eyeworm</name>
    <name type="synonym">Parasitic nematode</name>
    <dbReference type="NCBI Taxonomy" id="103827"/>
    <lineage>
        <taxon>Eukaryota</taxon>
        <taxon>Metazoa</taxon>
        <taxon>Ecdysozoa</taxon>
        <taxon>Nematoda</taxon>
        <taxon>Chromadorea</taxon>
        <taxon>Rhabditida</taxon>
        <taxon>Spirurina</taxon>
        <taxon>Spiruromorpha</taxon>
        <taxon>Thelazioidea</taxon>
        <taxon>Thelaziidae</taxon>
        <taxon>Thelazia</taxon>
    </lineage>
</organism>
<evidence type="ECO:0000256" key="1">
    <source>
        <dbReference type="SAM" id="SignalP"/>
    </source>
</evidence>
<name>A0A0N5DCD5_THECL</name>
<reference evidence="4" key="1">
    <citation type="submission" date="2017-02" db="UniProtKB">
        <authorList>
            <consortium name="WormBaseParasite"/>
        </authorList>
    </citation>
    <scope>IDENTIFICATION</scope>
</reference>
<feature type="chain" id="PRO_5043126797" evidence="1">
    <location>
        <begin position="27"/>
        <end position="107"/>
    </location>
</feature>
<evidence type="ECO:0000313" key="3">
    <source>
        <dbReference type="Proteomes" id="UP000276776"/>
    </source>
</evidence>
<evidence type="ECO:0000313" key="4">
    <source>
        <dbReference type="WBParaSite" id="TCLT_0001085601-mRNA-1"/>
    </source>
</evidence>
<dbReference type="WBParaSite" id="TCLT_0001085601-mRNA-1">
    <property type="protein sequence ID" value="TCLT_0001085601-mRNA-1"/>
    <property type="gene ID" value="TCLT_0001085601"/>
</dbReference>
<feature type="signal peptide" evidence="1">
    <location>
        <begin position="1"/>
        <end position="26"/>
    </location>
</feature>
<dbReference type="Proteomes" id="UP000276776">
    <property type="component" value="Unassembled WGS sequence"/>
</dbReference>
<reference evidence="2 3" key="2">
    <citation type="submission" date="2018-11" db="EMBL/GenBank/DDBJ databases">
        <authorList>
            <consortium name="Pathogen Informatics"/>
        </authorList>
    </citation>
    <scope>NUCLEOTIDE SEQUENCE [LARGE SCALE GENOMIC DNA]</scope>
</reference>
<gene>
    <name evidence="2" type="ORF">TCLT_LOCUS10836</name>
</gene>